<evidence type="ECO:0000313" key="1">
    <source>
        <dbReference type="EMBL" id="MBP3965863.1"/>
    </source>
</evidence>
<dbReference type="EMBL" id="JAGKSP010000013">
    <property type="protein sequence ID" value="MBP3965863.1"/>
    <property type="molecule type" value="Genomic_DNA"/>
</dbReference>
<protein>
    <submittedName>
        <fullName evidence="1">Uncharacterized protein</fullName>
    </submittedName>
</protein>
<reference evidence="1 2" key="1">
    <citation type="submission" date="2021-04" db="EMBL/GenBank/DDBJ databases">
        <title>Paenibacillus sp. DLE-14 whole genome sequence.</title>
        <authorList>
            <person name="Ham Y.J."/>
        </authorList>
    </citation>
    <scope>NUCLEOTIDE SEQUENCE [LARGE SCALE GENOMIC DNA]</scope>
    <source>
        <strain evidence="1 2">DLE-14</strain>
    </source>
</reference>
<proteinExistence type="predicted"/>
<dbReference type="InterPro" id="IPR058347">
    <property type="entry name" value="DUF8034"/>
</dbReference>
<organism evidence="1 2">
    <name type="scientific">Paenibacillus lignilyticus</name>
    <dbReference type="NCBI Taxonomy" id="1172615"/>
    <lineage>
        <taxon>Bacteria</taxon>
        <taxon>Bacillati</taxon>
        <taxon>Bacillota</taxon>
        <taxon>Bacilli</taxon>
        <taxon>Bacillales</taxon>
        <taxon>Paenibacillaceae</taxon>
        <taxon>Paenibacillus</taxon>
    </lineage>
</organism>
<keyword evidence="2" id="KW-1185">Reference proteome</keyword>
<sequence length="645" mass="75021">MTVMKDSTAMTCGIYARDAWTVPGWALKEQQLFRTLNEAAVEYVKRYTREDGTLIWRSDWPGMDGSDDPYEAFMNLSLLYVLGGNEEILRLSRLLFDAITWQWTEYGQIHDEFDAYYDWMHHGEGYLYFYFLGLSDPHLLKNRQRAVKFAELYMGRNSRTPNYDAERKLMRSPITGSKGPRFEMTEEDWVTHRGVLDDYLAPFEDIPGVDFASGKCRWSDDAIYREIIKRMNERKAKGDVPLNLNATGLMTNAYMYTGDSDYREWVLDYLAAWEERARRNGGLIPDNVGLSDIIGEYNDGKWWGGYYGYRWPHGFMSIIEPLTNAGMNAVLLTGDMSKLDLARSQLDRNWELGKEENGKWLVPHKHFDAGWTDYRIQVPTYPIYLWTISMAEEDAARVDRVPYEDYFRNIDMPTISGRNPVTRKETKHYIANTVPWYLYMRGQFEDYPDRILDQNVELIDTQLKKLRSPSGDPTSWDWDHPYSIHEWQEFSPVYFEGLLQMTLGAPMHISHGGLQHARVRYYDAQRQRCGLPEDVGALVEALGDDFVTLTLVNLSAFEERELIVQAGSFGEHQFTNTERYSQSGETLGEQPFDGKWLPVRLAPGAGIKLRLSMKRYVNQPTYKTPWSDEWESLSAGLIRRRVQDK</sequence>
<comment type="caution">
    <text evidence="1">The sequence shown here is derived from an EMBL/GenBank/DDBJ whole genome shotgun (WGS) entry which is preliminary data.</text>
</comment>
<dbReference type="Proteomes" id="UP000673394">
    <property type="component" value="Unassembled WGS sequence"/>
</dbReference>
<gene>
    <name evidence="1" type="ORF">I8J30_24385</name>
</gene>
<dbReference type="RefSeq" id="WP_210662596.1">
    <property type="nucleotide sequence ID" value="NZ_JAGKSP010000013.1"/>
</dbReference>
<dbReference type="Pfam" id="PF26099">
    <property type="entry name" value="DUF8034"/>
    <property type="match status" value="1"/>
</dbReference>
<accession>A0ABS5CJ22</accession>
<name>A0ABS5CJ22_9BACL</name>
<evidence type="ECO:0000313" key="2">
    <source>
        <dbReference type="Proteomes" id="UP000673394"/>
    </source>
</evidence>